<organism evidence="2 3">
    <name type="scientific">Mucilaginibacter gracilis</name>
    <dbReference type="NCBI Taxonomy" id="423350"/>
    <lineage>
        <taxon>Bacteria</taxon>
        <taxon>Pseudomonadati</taxon>
        <taxon>Bacteroidota</taxon>
        <taxon>Sphingobacteriia</taxon>
        <taxon>Sphingobacteriales</taxon>
        <taxon>Sphingobacteriaceae</taxon>
        <taxon>Mucilaginibacter</taxon>
    </lineage>
</organism>
<name>A0A495J569_9SPHI</name>
<evidence type="ECO:0000256" key="1">
    <source>
        <dbReference type="SAM" id="Phobius"/>
    </source>
</evidence>
<dbReference type="AlphaFoldDB" id="A0A495J569"/>
<dbReference type="EMBL" id="RBKU01000001">
    <property type="protein sequence ID" value="RKR84097.1"/>
    <property type="molecule type" value="Genomic_DNA"/>
</dbReference>
<evidence type="ECO:0008006" key="4">
    <source>
        <dbReference type="Google" id="ProtNLM"/>
    </source>
</evidence>
<sequence>MKTLIAYPDRITIYAIVLLAIGLLLRYIIGKRRFNRRGIGGVQYFKSYGRSLITTTFERVLNIIATLMIIGAIILYLIR</sequence>
<dbReference type="RefSeq" id="WP_121199522.1">
    <property type="nucleotide sequence ID" value="NZ_RBKU01000001.1"/>
</dbReference>
<gene>
    <name evidence="2" type="ORF">BDD43_4324</name>
</gene>
<dbReference type="Proteomes" id="UP000268007">
    <property type="component" value="Unassembled WGS sequence"/>
</dbReference>
<keyword evidence="1" id="KW-0812">Transmembrane</keyword>
<comment type="caution">
    <text evidence="2">The sequence shown here is derived from an EMBL/GenBank/DDBJ whole genome shotgun (WGS) entry which is preliminary data.</text>
</comment>
<dbReference type="OrthoDB" id="1376305at2"/>
<proteinExistence type="predicted"/>
<keyword evidence="3" id="KW-1185">Reference proteome</keyword>
<accession>A0A495J569</accession>
<feature type="transmembrane region" description="Helical" evidence="1">
    <location>
        <begin position="60"/>
        <end position="78"/>
    </location>
</feature>
<feature type="transmembrane region" description="Helical" evidence="1">
    <location>
        <begin position="12"/>
        <end position="29"/>
    </location>
</feature>
<evidence type="ECO:0000313" key="2">
    <source>
        <dbReference type="EMBL" id="RKR84097.1"/>
    </source>
</evidence>
<protein>
    <recommendedName>
        <fullName evidence="4">Molybdenum ABC transporter permease</fullName>
    </recommendedName>
</protein>
<keyword evidence="1" id="KW-0472">Membrane</keyword>
<keyword evidence="1" id="KW-1133">Transmembrane helix</keyword>
<evidence type="ECO:0000313" key="3">
    <source>
        <dbReference type="Proteomes" id="UP000268007"/>
    </source>
</evidence>
<reference evidence="2 3" key="1">
    <citation type="submission" date="2018-10" db="EMBL/GenBank/DDBJ databases">
        <title>Genomic Encyclopedia of Archaeal and Bacterial Type Strains, Phase II (KMG-II): from individual species to whole genera.</title>
        <authorList>
            <person name="Goeker M."/>
        </authorList>
    </citation>
    <scope>NUCLEOTIDE SEQUENCE [LARGE SCALE GENOMIC DNA]</scope>
    <source>
        <strain evidence="2 3">DSM 18602</strain>
    </source>
</reference>